<dbReference type="InParanoid" id="A0A7F8K8T7"/>
<protein>
    <submittedName>
        <fullName evidence="2">Zinc finger and SCAN domain-containing protein 22</fullName>
    </submittedName>
</protein>
<evidence type="ECO:0000313" key="2">
    <source>
        <dbReference type="RefSeq" id="XP_030617005.1"/>
    </source>
</evidence>
<dbReference type="KEGG" id="dle:115802560"/>
<dbReference type="CTD" id="342945"/>
<sequence length="103" mass="11892">MESEGLTPSRAWTDRRTDRVWSSVPVRDRLTDQLYPVPRLQPFHISLEVCCPMAIPKSLVSPVPWEQDDFLRVKVEHEEASFSQVQESNFGHTSHPEAARLCF</sequence>
<dbReference type="Proteomes" id="UP000248483">
    <property type="component" value="Unplaced"/>
</dbReference>
<accession>A0A7F8K8T7</accession>
<name>A0A7F8K8T7_DELLE</name>
<reference evidence="2" key="1">
    <citation type="submission" date="2025-08" db="UniProtKB">
        <authorList>
            <consortium name="RefSeq"/>
        </authorList>
    </citation>
    <scope>IDENTIFICATION</scope>
    <source>
        <tissue evidence="2">Blood</tissue>
    </source>
</reference>
<organism evidence="1 2">
    <name type="scientific">Delphinapterus leucas</name>
    <name type="common">Beluga whale</name>
    <dbReference type="NCBI Taxonomy" id="9749"/>
    <lineage>
        <taxon>Eukaryota</taxon>
        <taxon>Metazoa</taxon>
        <taxon>Chordata</taxon>
        <taxon>Craniata</taxon>
        <taxon>Vertebrata</taxon>
        <taxon>Euteleostomi</taxon>
        <taxon>Mammalia</taxon>
        <taxon>Eutheria</taxon>
        <taxon>Laurasiatheria</taxon>
        <taxon>Artiodactyla</taxon>
        <taxon>Whippomorpha</taxon>
        <taxon>Cetacea</taxon>
        <taxon>Odontoceti</taxon>
        <taxon>Monodontidae</taxon>
        <taxon>Delphinapterus</taxon>
    </lineage>
</organism>
<gene>
    <name evidence="2" type="primary">ZSCAN22</name>
</gene>
<keyword evidence="1" id="KW-1185">Reference proteome</keyword>
<evidence type="ECO:0000313" key="1">
    <source>
        <dbReference type="Proteomes" id="UP000248483"/>
    </source>
</evidence>
<dbReference type="RefSeq" id="XP_030617005.1">
    <property type="nucleotide sequence ID" value="XM_030761145.1"/>
</dbReference>
<proteinExistence type="predicted"/>
<dbReference type="GeneID" id="115802560"/>
<dbReference type="AlphaFoldDB" id="A0A7F8K8T7"/>